<gene>
    <name evidence="7" type="ORF">BEMITA_LOCUS446</name>
</gene>
<evidence type="ECO:0000313" key="7">
    <source>
        <dbReference type="EMBL" id="CAH0380727.1"/>
    </source>
</evidence>
<dbReference type="EMBL" id="OU963862">
    <property type="protein sequence ID" value="CAH0380727.1"/>
    <property type="molecule type" value="Genomic_DNA"/>
</dbReference>
<evidence type="ECO:0000256" key="5">
    <source>
        <dbReference type="PROSITE-ProRule" id="PRU00309"/>
    </source>
</evidence>
<dbReference type="GO" id="GO:0003677">
    <property type="term" value="F:DNA binding"/>
    <property type="evidence" value="ECO:0007669"/>
    <property type="project" value="UniProtKB-UniRule"/>
</dbReference>
<dbReference type="GO" id="GO:0008270">
    <property type="term" value="F:zinc ion binding"/>
    <property type="evidence" value="ECO:0007669"/>
    <property type="project" value="UniProtKB-KW"/>
</dbReference>
<evidence type="ECO:0000256" key="4">
    <source>
        <dbReference type="ARBA" id="ARBA00023125"/>
    </source>
</evidence>
<evidence type="ECO:0000259" key="6">
    <source>
        <dbReference type="PROSITE" id="PS50950"/>
    </source>
</evidence>
<dbReference type="InterPro" id="IPR006612">
    <property type="entry name" value="THAP_Znf"/>
</dbReference>
<dbReference type="SUPFAM" id="SSF57716">
    <property type="entry name" value="Glucocorticoid receptor-like (DNA-binding domain)"/>
    <property type="match status" value="1"/>
</dbReference>
<keyword evidence="2 5" id="KW-0863">Zinc-finger</keyword>
<keyword evidence="3" id="KW-0862">Zinc</keyword>
<dbReference type="PROSITE" id="PS50950">
    <property type="entry name" value="ZF_THAP"/>
    <property type="match status" value="1"/>
</dbReference>
<name>A0A9N9ZWR3_BEMTA</name>
<evidence type="ECO:0000256" key="3">
    <source>
        <dbReference type="ARBA" id="ARBA00022833"/>
    </source>
</evidence>
<evidence type="ECO:0000256" key="1">
    <source>
        <dbReference type="ARBA" id="ARBA00022723"/>
    </source>
</evidence>
<keyword evidence="8" id="KW-1185">Reference proteome</keyword>
<dbReference type="SMART" id="SM00980">
    <property type="entry name" value="THAP"/>
    <property type="match status" value="1"/>
</dbReference>
<accession>A0A9N9ZWR3</accession>
<keyword evidence="4 5" id="KW-0238">DNA-binding</keyword>
<keyword evidence="1" id="KW-0479">Metal-binding</keyword>
<protein>
    <recommendedName>
        <fullName evidence="6">THAP-type domain-containing protein</fullName>
    </recommendedName>
</protein>
<dbReference type="Proteomes" id="UP001152759">
    <property type="component" value="Chromosome 1"/>
</dbReference>
<organism evidence="7 8">
    <name type="scientific">Bemisia tabaci</name>
    <name type="common">Sweetpotato whitefly</name>
    <name type="synonym">Aleurodes tabaci</name>
    <dbReference type="NCBI Taxonomy" id="7038"/>
    <lineage>
        <taxon>Eukaryota</taxon>
        <taxon>Metazoa</taxon>
        <taxon>Ecdysozoa</taxon>
        <taxon>Arthropoda</taxon>
        <taxon>Hexapoda</taxon>
        <taxon>Insecta</taxon>
        <taxon>Pterygota</taxon>
        <taxon>Neoptera</taxon>
        <taxon>Paraneoptera</taxon>
        <taxon>Hemiptera</taxon>
        <taxon>Sternorrhyncha</taxon>
        <taxon>Aleyrodoidea</taxon>
        <taxon>Aleyrodidae</taxon>
        <taxon>Aleyrodinae</taxon>
        <taxon>Bemisia</taxon>
    </lineage>
</organism>
<dbReference type="AlphaFoldDB" id="A0A9N9ZWR3"/>
<sequence length="127" mass="14569">MSPPSVYKYCFVPMCVSSTTKTPDKLFFSVPRKPELRAEWCVAVHRPPGLSCKSNCHCCEDHFNLAEDVQEYTRFLILKKNNMSSFRLSLKPGVVPHKFDCQSSWINGRRVSRRTAMKKLNLNDAPS</sequence>
<dbReference type="Pfam" id="PF05485">
    <property type="entry name" value="THAP"/>
    <property type="match status" value="1"/>
</dbReference>
<reference evidence="7" key="1">
    <citation type="submission" date="2021-12" db="EMBL/GenBank/DDBJ databases">
        <authorList>
            <person name="King R."/>
        </authorList>
    </citation>
    <scope>NUCLEOTIDE SEQUENCE</scope>
</reference>
<evidence type="ECO:0000313" key="8">
    <source>
        <dbReference type="Proteomes" id="UP001152759"/>
    </source>
</evidence>
<feature type="domain" description="THAP-type" evidence="6">
    <location>
        <begin position="6"/>
        <end position="99"/>
    </location>
</feature>
<proteinExistence type="predicted"/>
<evidence type="ECO:0000256" key="2">
    <source>
        <dbReference type="ARBA" id="ARBA00022771"/>
    </source>
</evidence>